<dbReference type="EMBL" id="JMCB01000034">
    <property type="protein sequence ID" value="KFE58894.1"/>
    <property type="molecule type" value="Genomic_DNA"/>
</dbReference>
<protein>
    <submittedName>
        <fullName evidence="1">Uncharacterized protein</fullName>
    </submittedName>
</protein>
<dbReference type="InterPro" id="IPR035944">
    <property type="entry name" value="YfbM-like_sf"/>
</dbReference>
<gene>
    <name evidence="1" type="ORF">DB31_6191</name>
</gene>
<keyword evidence="2" id="KW-1185">Reference proteome</keyword>
<accession>A0A085VTY1</accession>
<name>A0A085VTY1_9BACT</name>
<dbReference type="STRING" id="394096.DB31_6191"/>
<dbReference type="SUPFAM" id="SSF111069">
    <property type="entry name" value="Hypothetical protein yfbM"/>
    <property type="match status" value="1"/>
</dbReference>
<reference evidence="1 2" key="1">
    <citation type="submission" date="2014-04" db="EMBL/GenBank/DDBJ databases">
        <title>Genome assembly of Hyalangium minutum DSM 14724.</title>
        <authorList>
            <person name="Sharma G."/>
            <person name="Subramanian S."/>
        </authorList>
    </citation>
    <scope>NUCLEOTIDE SEQUENCE [LARGE SCALE GENOMIC DNA]</scope>
    <source>
        <strain evidence="1 2">DSM 14724</strain>
    </source>
</reference>
<dbReference type="Pfam" id="PF08974">
    <property type="entry name" value="DUF1877"/>
    <property type="match status" value="1"/>
</dbReference>
<comment type="caution">
    <text evidence="1">The sequence shown here is derived from an EMBL/GenBank/DDBJ whole genome shotgun (WGS) entry which is preliminary data.</text>
</comment>
<dbReference type="InterPro" id="IPR015068">
    <property type="entry name" value="DUF1877"/>
</dbReference>
<dbReference type="Gene3D" id="3.40.1760.10">
    <property type="entry name" value="YfbM-like super family"/>
    <property type="match status" value="1"/>
</dbReference>
<evidence type="ECO:0000313" key="1">
    <source>
        <dbReference type="EMBL" id="KFE58894.1"/>
    </source>
</evidence>
<dbReference type="RefSeq" id="WP_240487292.1">
    <property type="nucleotide sequence ID" value="NZ_JMCB01000034.1"/>
</dbReference>
<sequence length="158" mass="18341">MAWGGVWAECAQAWRELCAKHPGLEQRRCSVDRRWDKLHYLLSEERRHGRFDADDWGTHAILGASRLANHLTGGQGIHLRYSPPAVVRAIAEHLRSITEGELRRVWEPSRMEELAVYKFRADRTDEQEWDWVVEDFQGLQTFYGRVASLGEGVLVKRD</sequence>
<evidence type="ECO:0000313" key="2">
    <source>
        <dbReference type="Proteomes" id="UP000028725"/>
    </source>
</evidence>
<dbReference type="AlphaFoldDB" id="A0A085VTY1"/>
<proteinExistence type="predicted"/>
<organism evidence="1 2">
    <name type="scientific">Hyalangium minutum</name>
    <dbReference type="NCBI Taxonomy" id="394096"/>
    <lineage>
        <taxon>Bacteria</taxon>
        <taxon>Pseudomonadati</taxon>
        <taxon>Myxococcota</taxon>
        <taxon>Myxococcia</taxon>
        <taxon>Myxococcales</taxon>
        <taxon>Cystobacterineae</taxon>
        <taxon>Archangiaceae</taxon>
        <taxon>Hyalangium</taxon>
    </lineage>
</organism>
<dbReference type="Proteomes" id="UP000028725">
    <property type="component" value="Unassembled WGS sequence"/>
</dbReference>